<feature type="non-terminal residue" evidence="1">
    <location>
        <position position="1"/>
    </location>
</feature>
<dbReference type="AlphaFoldDB" id="Q7RK45"/>
<comment type="caution">
    <text evidence="1">The sequence shown here is derived from an EMBL/GenBank/DDBJ whole genome shotgun (WGS) entry which is preliminary data.</text>
</comment>
<dbReference type="Proteomes" id="UP000008553">
    <property type="component" value="Unassembled WGS sequence"/>
</dbReference>
<reference evidence="1 2" key="1">
    <citation type="journal article" date="2002" name="Nature">
        <title>Genome sequence and comparative analysis of the model rodent malaria parasite Plasmodium yoelii yoelii.</title>
        <authorList>
            <person name="Carlton J.M."/>
            <person name="Angiuoli S.V."/>
            <person name="Suh B.B."/>
            <person name="Kooij T.W."/>
            <person name="Pertea M."/>
            <person name="Silva J.C."/>
            <person name="Ermolaeva M.D."/>
            <person name="Allen J.E."/>
            <person name="Selengut J.D."/>
            <person name="Koo H.L."/>
            <person name="Peterson J.D."/>
            <person name="Pop M."/>
            <person name="Kosack D.S."/>
            <person name="Shumway M.F."/>
            <person name="Bidwell S.L."/>
            <person name="Shallom S.J."/>
            <person name="van Aken S.E."/>
            <person name="Riedmuller S.B."/>
            <person name="Feldblyum T.V."/>
            <person name="Cho J.K."/>
            <person name="Quackenbush J."/>
            <person name="Sedegah M."/>
            <person name="Shoaibi A."/>
            <person name="Cummings L.M."/>
            <person name="Florens L."/>
            <person name="Yates J.R."/>
            <person name="Raine J.D."/>
            <person name="Sinden R.E."/>
            <person name="Harris M.A."/>
            <person name="Cunningham D.A."/>
            <person name="Preiser P.R."/>
            <person name="Bergman L.W."/>
            <person name="Vaidya A.B."/>
            <person name="van Lin L.H."/>
            <person name="Janse C.J."/>
            <person name="Waters A.P."/>
            <person name="Smith H.O."/>
            <person name="White O.R."/>
            <person name="Salzberg S.L."/>
            <person name="Venter J.C."/>
            <person name="Fraser C.M."/>
            <person name="Hoffman S.L."/>
            <person name="Gardner M.J."/>
            <person name="Carucci D.J."/>
        </authorList>
    </citation>
    <scope>NUCLEOTIDE SEQUENCE [LARGE SCALE GENOMIC DNA]</scope>
    <source>
        <strain evidence="1 2">17XNL</strain>
    </source>
</reference>
<dbReference type="InParanoid" id="Q7RK45"/>
<organism evidence="1 2">
    <name type="scientific">Plasmodium yoelii yoelii</name>
    <dbReference type="NCBI Taxonomy" id="73239"/>
    <lineage>
        <taxon>Eukaryota</taxon>
        <taxon>Sar</taxon>
        <taxon>Alveolata</taxon>
        <taxon>Apicomplexa</taxon>
        <taxon>Aconoidasida</taxon>
        <taxon>Haemosporida</taxon>
        <taxon>Plasmodiidae</taxon>
        <taxon>Plasmodium</taxon>
        <taxon>Plasmodium (Vinckeia)</taxon>
    </lineage>
</organism>
<keyword evidence="2" id="KW-1185">Reference proteome</keyword>
<name>Q7RK45_PLAYO</name>
<dbReference type="PaxDb" id="73239-Q7RK45"/>
<gene>
    <name evidence="1" type="ORF">PY03058</name>
</gene>
<evidence type="ECO:0000313" key="1">
    <source>
        <dbReference type="EMBL" id="EAA22588.1"/>
    </source>
</evidence>
<protein>
    <submittedName>
        <fullName evidence="1">Uncharacterized protein</fullName>
    </submittedName>
</protein>
<sequence>KKEKKNSPPPISKIKTKNKHYLFFPINISDNFKE</sequence>
<evidence type="ECO:0000313" key="2">
    <source>
        <dbReference type="Proteomes" id="UP000008553"/>
    </source>
</evidence>
<accession>Q7RK45</accession>
<dbReference type="EMBL" id="AABL01000867">
    <property type="protein sequence ID" value="EAA22588.1"/>
    <property type="molecule type" value="Genomic_DNA"/>
</dbReference>
<proteinExistence type="predicted"/>